<keyword evidence="5 8" id="KW-0812">Transmembrane</keyword>
<feature type="transmembrane region" description="Helical" evidence="8">
    <location>
        <begin position="116"/>
        <end position="149"/>
    </location>
</feature>
<dbReference type="STRING" id="1280949.HAD_01875"/>
<feature type="transmembrane region" description="Helical" evidence="8">
    <location>
        <begin position="201"/>
        <end position="219"/>
    </location>
</feature>
<gene>
    <name evidence="10" type="ORF">HAD_01875</name>
</gene>
<keyword evidence="3" id="KW-0328">Glycosyltransferase</keyword>
<keyword evidence="11" id="KW-1185">Reference proteome</keyword>
<dbReference type="PANTHER" id="PTHR33908">
    <property type="entry name" value="MANNOSYLTRANSFERASE YKCB-RELATED"/>
    <property type="match status" value="1"/>
</dbReference>
<dbReference type="Proteomes" id="UP000027446">
    <property type="component" value="Unassembled WGS sequence"/>
</dbReference>
<evidence type="ECO:0000256" key="1">
    <source>
        <dbReference type="ARBA" id="ARBA00004651"/>
    </source>
</evidence>
<protein>
    <recommendedName>
        <fullName evidence="9">Glycosyltransferase RgtA/B/C/D-like domain-containing protein</fullName>
    </recommendedName>
</protein>
<reference evidence="10 11" key="1">
    <citation type="journal article" date="2014" name="Antonie Van Leeuwenhoek">
        <title>Hyphomonas beringensis sp. nov. and Hyphomonas chukchiensis sp. nov., isolated from surface seawater of the Bering Sea and Chukchi Sea.</title>
        <authorList>
            <person name="Li C."/>
            <person name="Lai Q."/>
            <person name="Li G."/>
            <person name="Dong C."/>
            <person name="Wang J."/>
            <person name="Liao Y."/>
            <person name="Shao Z."/>
        </authorList>
    </citation>
    <scope>NUCLEOTIDE SEQUENCE [LARGE SCALE GENOMIC DNA]</scope>
    <source>
        <strain evidence="10 11">MHS-3</strain>
    </source>
</reference>
<keyword evidence="4" id="KW-0808">Transferase</keyword>
<evidence type="ECO:0000313" key="11">
    <source>
        <dbReference type="Proteomes" id="UP000027446"/>
    </source>
</evidence>
<feature type="transmembrane region" description="Helical" evidence="8">
    <location>
        <begin position="255"/>
        <end position="273"/>
    </location>
</feature>
<dbReference type="OrthoDB" id="9811222at2"/>
<evidence type="ECO:0000256" key="2">
    <source>
        <dbReference type="ARBA" id="ARBA00022475"/>
    </source>
</evidence>
<proteinExistence type="predicted"/>
<feature type="domain" description="Glycosyltransferase RgtA/B/C/D-like" evidence="9">
    <location>
        <begin position="58"/>
        <end position="219"/>
    </location>
</feature>
<evidence type="ECO:0000313" key="10">
    <source>
        <dbReference type="EMBL" id="KCZ84388.1"/>
    </source>
</evidence>
<evidence type="ECO:0000256" key="7">
    <source>
        <dbReference type="ARBA" id="ARBA00023136"/>
    </source>
</evidence>
<accession>A0A069E351</accession>
<evidence type="ECO:0000256" key="3">
    <source>
        <dbReference type="ARBA" id="ARBA00022676"/>
    </source>
</evidence>
<dbReference type="AlphaFoldDB" id="A0A069E351"/>
<comment type="caution">
    <text evidence="10">The sequence shown here is derived from an EMBL/GenBank/DDBJ whole genome shotgun (WGS) entry which is preliminary data.</text>
</comment>
<keyword evidence="7 8" id="KW-0472">Membrane</keyword>
<dbReference type="InterPro" id="IPR038731">
    <property type="entry name" value="RgtA/B/C-like"/>
</dbReference>
<dbReference type="PATRIC" id="fig|1280949.3.peg.384"/>
<evidence type="ECO:0000259" key="9">
    <source>
        <dbReference type="Pfam" id="PF13231"/>
    </source>
</evidence>
<evidence type="ECO:0000256" key="8">
    <source>
        <dbReference type="SAM" id="Phobius"/>
    </source>
</evidence>
<dbReference type="EMBL" id="ARYH01000001">
    <property type="protein sequence ID" value="KCZ84388.1"/>
    <property type="molecule type" value="Genomic_DNA"/>
</dbReference>
<name>A0A069E351_9PROT</name>
<feature type="transmembrane region" description="Helical" evidence="8">
    <location>
        <begin position="384"/>
        <end position="407"/>
    </location>
</feature>
<feature type="transmembrane region" description="Helical" evidence="8">
    <location>
        <begin position="15"/>
        <end position="40"/>
    </location>
</feature>
<dbReference type="RefSeq" id="WP_035569069.1">
    <property type="nucleotide sequence ID" value="NZ_ARYH01000001.1"/>
</dbReference>
<evidence type="ECO:0000256" key="5">
    <source>
        <dbReference type="ARBA" id="ARBA00022692"/>
    </source>
</evidence>
<sequence>MIHTPGESATDWRRITYLALMILLVLRVLLLAVSPLNLYADEAQYWRWGETLDWGYYSKPPMIAWVIHAVTSVLGNSEWAVRLPAPFLHTAGAIFLFHLGRAMYDGRTGMLAALGYALMPAVILSSAVISTDGVLMPFWCAALFCFWRLRAGQGGWASAAGLGLAIGAGLLSKYAMIYFLIGIALTLLIDRDSRRALVSRHGLAAFALAALVFAPHIAWNAAHGFETVSHTVDNANLGGDLINPENALTFLVDQLGVFGPISFLALVFGLFVIRSQDEGLMGRDRWLLCFILPVLAIILGQAVLSRANANWAATAYPAASVLVAGWLVRARANRALWFIVAGLTFVVLQFVPDLSVWVRLGLGLLVGCGLLLLATLVKYRPSGLLWFSIGLHGILALSFAVISMLPLQSSTALGLDNALKRTRGWDQAAKDVFAIAQSVGATAVLVDEREVWHGLDYYGRDRTVPLLSWRRYGVPKSFSEAQPLAAPLDQRVLVVSIHPGMRPMLRSEFRTFERTGEISVPLGKRSNGCPLARTFVLYLASGFEPQAHDAAWENAFKGQTEFPPAPCPAKSETPDP</sequence>
<dbReference type="GO" id="GO:0005886">
    <property type="term" value="C:plasma membrane"/>
    <property type="evidence" value="ECO:0007669"/>
    <property type="project" value="UniProtKB-SubCell"/>
</dbReference>
<feature type="transmembrane region" description="Helical" evidence="8">
    <location>
        <begin position="310"/>
        <end position="328"/>
    </location>
</feature>
<evidence type="ECO:0000256" key="6">
    <source>
        <dbReference type="ARBA" id="ARBA00022989"/>
    </source>
</evidence>
<evidence type="ECO:0000256" key="4">
    <source>
        <dbReference type="ARBA" id="ARBA00022679"/>
    </source>
</evidence>
<feature type="transmembrane region" description="Helical" evidence="8">
    <location>
        <begin position="161"/>
        <end position="189"/>
    </location>
</feature>
<dbReference type="GO" id="GO:0016763">
    <property type="term" value="F:pentosyltransferase activity"/>
    <property type="evidence" value="ECO:0007669"/>
    <property type="project" value="TreeGrafter"/>
</dbReference>
<dbReference type="GO" id="GO:0009103">
    <property type="term" value="P:lipopolysaccharide biosynthetic process"/>
    <property type="evidence" value="ECO:0007669"/>
    <property type="project" value="UniProtKB-ARBA"/>
</dbReference>
<feature type="transmembrane region" description="Helical" evidence="8">
    <location>
        <begin position="357"/>
        <end position="377"/>
    </location>
</feature>
<organism evidence="10 11">
    <name type="scientific">Hyphomonas adhaerens MHS-3</name>
    <dbReference type="NCBI Taxonomy" id="1280949"/>
    <lineage>
        <taxon>Bacteria</taxon>
        <taxon>Pseudomonadati</taxon>
        <taxon>Pseudomonadota</taxon>
        <taxon>Alphaproteobacteria</taxon>
        <taxon>Hyphomonadales</taxon>
        <taxon>Hyphomonadaceae</taxon>
        <taxon>Hyphomonas</taxon>
    </lineage>
</organism>
<dbReference type="PANTHER" id="PTHR33908:SF11">
    <property type="entry name" value="MEMBRANE PROTEIN"/>
    <property type="match status" value="1"/>
</dbReference>
<feature type="transmembrane region" description="Helical" evidence="8">
    <location>
        <begin position="285"/>
        <end position="304"/>
    </location>
</feature>
<keyword evidence="6 8" id="KW-1133">Transmembrane helix</keyword>
<dbReference type="InterPro" id="IPR050297">
    <property type="entry name" value="LipidA_mod_glycosyltrf_83"/>
</dbReference>
<dbReference type="eggNOG" id="COG1807">
    <property type="taxonomic scope" value="Bacteria"/>
</dbReference>
<comment type="subcellular location">
    <subcellularLocation>
        <location evidence="1">Cell membrane</location>
        <topology evidence="1">Multi-pass membrane protein</topology>
    </subcellularLocation>
</comment>
<keyword evidence="2" id="KW-1003">Cell membrane</keyword>
<dbReference type="Pfam" id="PF13231">
    <property type="entry name" value="PMT_2"/>
    <property type="match status" value="1"/>
</dbReference>
<feature type="transmembrane region" description="Helical" evidence="8">
    <location>
        <begin position="335"/>
        <end position="351"/>
    </location>
</feature>